<evidence type="ECO:0000256" key="6">
    <source>
        <dbReference type="ARBA" id="ARBA00022679"/>
    </source>
</evidence>
<dbReference type="InterPro" id="IPR005110">
    <property type="entry name" value="MoeA_linker/N"/>
</dbReference>
<evidence type="ECO:0000256" key="11">
    <source>
        <dbReference type="RuleBase" id="RU365090"/>
    </source>
</evidence>
<dbReference type="NCBIfam" id="TIGR00177">
    <property type="entry name" value="molyb_syn"/>
    <property type="match status" value="1"/>
</dbReference>
<dbReference type="Gene3D" id="3.40.980.10">
    <property type="entry name" value="MoaB/Mog-like domain"/>
    <property type="match status" value="1"/>
</dbReference>
<dbReference type="EMBL" id="FOLY01000001">
    <property type="protein sequence ID" value="SFB99800.1"/>
    <property type="molecule type" value="Genomic_DNA"/>
</dbReference>
<dbReference type="PROSITE" id="PS01079">
    <property type="entry name" value="MOCF_BIOSYNTHESIS_2"/>
    <property type="match status" value="1"/>
</dbReference>
<feature type="domain" description="MoaB/Mog" evidence="12">
    <location>
        <begin position="177"/>
        <end position="314"/>
    </location>
</feature>
<keyword evidence="14" id="KW-1185">Reference proteome</keyword>
<comment type="function">
    <text evidence="2 11">Catalyzes the insertion of molybdate into adenylated molybdopterin with the concomitant release of AMP.</text>
</comment>
<dbReference type="AlphaFoldDB" id="A0A1I1FS22"/>
<evidence type="ECO:0000256" key="9">
    <source>
        <dbReference type="ARBA" id="ARBA00023150"/>
    </source>
</evidence>
<dbReference type="SMART" id="SM00852">
    <property type="entry name" value="MoCF_biosynth"/>
    <property type="match status" value="1"/>
</dbReference>
<dbReference type="OrthoDB" id="9804758at2"/>
<evidence type="ECO:0000313" key="13">
    <source>
        <dbReference type="EMBL" id="SFB99800.1"/>
    </source>
</evidence>
<keyword evidence="9 11" id="KW-0501">Molybdenum cofactor biosynthesis</keyword>
<dbReference type="FunFam" id="3.40.980.10:FF:000004">
    <property type="entry name" value="Molybdopterin molybdenumtransferase"/>
    <property type="match status" value="1"/>
</dbReference>
<dbReference type="Pfam" id="PF03453">
    <property type="entry name" value="MoeA_N"/>
    <property type="match status" value="1"/>
</dbReference>
<evidence type="ECO:0000256" key="4">
    <source>
        <dbReference type="ARBA" id="ARBA00010763"/>
    </source>
</evidence>
<comment type="similarity">
    <text evidence="4 11">Belongs to the MoeA family.</text>
</comment>
<accession>A0A1I1FS22</accession>
<evidence type="ECO:0000256" key="10">
    <source>
        <dbReference type="ARBA" id="ARBA00047317"/>
    </source>
</evidence>
<dbReference type="STRING" id="402385.SAMN05421848_0171"/>
<dbReference type="GO" id="GO:0046872">
    <property type="term" value="F:metal ion binding"/>
    <property type="evidence" value="ECO:0007669"/>
    <property type="project" value="UniProtKB-UniRule"/>
</dbReference>
<dbReference type="NCBIfam" id="NF045515">
    <property type="entry name" value="Glp_gephyrin"/>
    <property type="match status" value="1"/>
</dbReference>
<comment type="cofactor">
    <cofactor evidence="1 11">
        <name>Mg(2+)</name>
        <dbReference type="ChEBI" id="CHEBI:18420"/>
    </cofactor>
</comment>
<dbReference type="RefSeq" id="WP_090129887.1">
    <property type="nucleotide sequence ID" value="NZ_FOLY01000001.1"/>
</dbReference>
<evidence type="ECO:0000256" key="5">
    <source>
        <dbReference type="ARBA" id="ARBA00022505"/>
    </source>
</evidence>
<dbReference type="InterPro" id="IPR005111">
    <property type="entry name" value="MoeA_C_domain_IV"/>
</dbReference>
<dbReference type="UniPathway" id="UPA00344"/>
<dbReference type="Gene3D" id="3.90.105.10">
    <property type="entry name" value="Molybdopterin biosynthesis moea protein, domain 2"/>
    <property type="match status" value="1"/>
</dbReference>
<dbReference type="InterPro" id="IPR001453">
    <property type="entry name" value="MoaB/Mog_dom"/>
</dbReference>
<dbReference type="PANTHER" id="PTHR10192:SF5">
    <property type="entry name" value="GEPHYRIN"/>
    <property type="match status" value="1"/>
</dbReference>
<evidence type="ECO:0000256" key="1">
    <source>
        <dbReference type="ARBA" id="ARBA00001946"/>
    </source>
</evidence>
<dbReference type="EC" id="2.10.1.1" evidence="11"/>
<dbReference type="GO" id="GO:0006777">
    <property type="term" value="P:Mo-molybdopterin cofactor biosynthetic process"/>
    <property type="evidence" value="ECO:0007669"/>
    <property type="project" value="UniProtKB-UniRule"/>
</dbReference>
<dbReference type="SUPFAM" id="SSF53218">
    <property type="entry name" value="Molybdenum cofactor biosynthesis proteins"/>
    <property type="match status" value="1"/>
</dbReference>
<dbReference type="InterPro" id="IPR036135">
    <property type="entry name" value="MoeA_linker/N_sf"/>
</dbReference>
<dbReference type="InterPro" id="IPR038987">
    <property type="entry name" value="MoeA-like"/>
</dbReference>
<proteinExistence type="inferred from homology"/>
<evidence type="ECO:0000259" key="12">
    <source>
        <dbReference type="SMART" id="SM00852"/>
    </source>
</evidence>
<dbReference type="Pfam" id="PF00994">
    <property type="entry name" value="MoCF_biosynth"/>
    <property type="match status" value="1"/>
</dbReference>
<evidence type="ECO:0000313" key="14">
    <source>
        <dbReference type="Proteomes" id="UP000199046"/>
    </source>
</evidence>
<name>A0A1I1FS22_9GAMM</name>
<comment type="catalytic activity">
    <reaction evidence="10">
        <text>adenylyl-molybdopterin + molybdate = Mo-molybdopterin + AMP + H(+)</text>
        <dbReference type="Rhea" id="RHEA:35047"/>
        <dbReference type="ChEBI" id="CHEBI:15378"/>
        <dbReference type="ChEBI" id="CHEBI:36264"/>
        <dbReference type="ChEBI" id="CHEBI:62727"/>
        <dbReference type="ChEBI" id="CHEBI:71302"/>
        <dbReference type="ChEBI" id="CHEBI:456215"/>
        <dbReference type="EC" id="2.10.1.1"/>
    </reaction>
</comment>
<dbReference type="CDD" id="cd00887">
    <property type="entry name" value="MoeA"/>
    <property type="match status" value="1"/>
</dbReference>
<gene>
    <name evidence="13" type="ORF">SAMN05421848_0171</name>
</gene>
<dbReference type="InterPro" id="IPR008284">
    <property type="entry name" value="MoCF_biosynth_CS"/>
</dbReference>
<evidence type="ECO:0000256" key="7">
    <source>
        <dbReference type="ARBA" id="ARBA00022723"/>
    </source>
</evidence>
<keyword evidence="5 11" id="KW-0500">Molybdenum</keyword>
<keyword evidence="6 11" id="KW-0808">Transferase</keyword>
<dbReference type="GO" id="GO:0005829">
    <property type="term" value="C:cytosol"/>
    <property type="evidence" value="ECO:0007669"/>
    <property type="project" value="TreeGrafter"/>
</dbReference>
<reference evidence="14" key="1">
    <citation type="submission" date="2016-10" db="EMBL/GenBank/DDBJ databases">
        <authorList>
            <person name="Varghese N."/>
            <person name="Submissions S."/>
        </authorList>
    </citation>
    <scope>NUCLEOTIDE SEQUENCE [LARGE SCALE GENOMIC DNA]</scope>
    <source>
        <strain evidence="14">DSM 23439</strain>
    </source>
</reference>
<evidence type="ECO:0000256" key="8">
    <source>
        <dbReference type="ARBA" id="ARBA00022842"/>
    </source>
</evidence>
<organism evidence="13 14">
    <name type="scientific">Kushneria avicenniae</name>
    <dbReference type="NCBI Taxonomy" id="402385"/>
    <lineage>
        <taxon>Bacteria</taxon>
        <taxon>Pseudomonadati</taxon>
        <taxon>Pseudomonadota</taxon>
        <taxon>Gammaproteobacteria</taxon>
        <taxon>Oceanospirillales</taxon>
        <taxon>Halomonadaceae</taxon>
        <taxon>Kushneria</taxon>
    </lineage>
</organism>
<dbReference type="Pfam" id="PF03454">
    <property type="entry name" value="MoeA_C"/>
    <property type="match status" value="1"/>
</dbReference>
<dbReference type="GO" id="GO:0061599">
    <property type="term" value="F:molybdopterin molybdotransferase activity"/>
    <property type="evidence" value="ECO:0007669"/>
    <property type="project" value="UniProtKB-UniRule"/>
</dbReference>
<dbReference type="InterPro" id="IPR036688">
    <property type="entry name" value="MoeA_C_domain_IV_sf"/>
</dbReference>
<evidence type="ECO:0000256" key="3">
    <source>
        <dbReference type="ARBA" id="ARBA00005046"/>
    </source>
</evidence>
<dbReference type="Gene3D" id="2.170.190.11">
    <property type="entry name" value="Molybdopterin biosynthesis moea protein, domain 3"/>
    <property type="match status" value="1"/>
</dbReference>
<keyword evidence="8 11" id="KW-0460">Magnesium</keyword>
<dbReference type="SUPFAM" id="SSF63867">
    <property type="entry name" value="MoeA C-terminal domain-like"/>
    <property type="match status" value="1"/>
</dbReference>
<evidence type="ECO:0000256" key="2">
    <source>
        <dbReference type="ARBA" id="ARBA00002901"/>
    </source>
</evidence>
<comment type="pathway">
    <text evidence="3 11">Cofactor biosynthesis; molybdopterin biosynthesis.</text>
</comment>
<keyword evidence="7 11" id="KW-0479">Metal-binding</keyword>
<protein>
    <recommendedName>
        <fullName evidence="11">Molybdopterin molybdenumtransferase</fullName>
        <ecNumber evidence="11">2.10.1.1</ecNumber>
    </recommendedName>
</protein>
<dbReference type="SUPFAM" id="SSF63882">
    <property type="entry name" value="MoeA N-terminal region -like"/>
    <property type="match status" value="1"/>
</dbReference>
<sequence>MADSGRLHTPQEALESLSSGLAPLPPEWVALEAAGDRVLAQTLHAQHDTPPFDNSSMDGYALRASDSGRVLPVSQRIMAGQRAAPLEEGTCARLFTGAPLPEGADSVIMQEEVDVRDGGVFIPAGLEPGNSVRLKGREIRTGETLMSHGLRLNSAALGFLAGQGFDRIPVYRKPRVALLFTGDELKLPGEPLAPGQIYNGNRFMLMDLLPRFGAEIALVEQVPDTLEAMTQALERASHHVDVIVTTGGVSVGDADYVRRALESLGELDLWRLSIRPGKPLALGHINQCRFVGLAGNPVSSFVGAWLFLRPLLGGLQGCDDMKALPEVIARADFTTRTAGRDHYMRVTLTWDSDGYRAHAFEDQDSSILRSCVSANALAVVGAHSQVSPGERIRCLLLAS</sequence>
<dbReference type="Gene3D" id="2.40.340.10">
    <property type="entry name" value="MoeA, C-terminal, domain IV"/>
    <property type="match status" value="1"/>
</dbReference>
<dbReference type="Proteomes" id="UP000199046">
    <property type="component" value="Unassembled WGS sequence"/>
</dbReference>
<dbReference type="PANTHER" id="PTHR10192">
    <property type="entry name" value="MOLYBDOPTERIN BIOSYNTHESIS PROTEIN"/>
    <property type="match status" value="1"/>
</dbReference>
<dbReference type="InterPro" id="IPR036425">
    <property type="entry name" value="MoaB/Mog-like_dom_sf"/>
</dbReference>